<reference evidence="4" key="2">
    <citation type="submission" date="2013-04" db="EMBL/GenBank/DDBJ databases">
        <title>Genomic mechanisms accounting for the adaptation to parasitism in nematode-trapping fungi.</title>
        <authorList>
            <person name="Ahren D.G."/>
        </authorList>
    </citation>
    <scope>NUCLEOTIDE SEQUENCE [LARGE SCALE GENOMIC DNA]</scope>
    <source>
        <strain evidence="4">CBS 200.50</strain>
    </source>
</reference>
<feature type="compositionally biased region" description="Polar residues" evidence="1">
    <location>
        <begin position="381"/>
        <end position="390"/>
    </location>
</feature>
<feature type="domain" description="PhoD-like phosphatase" evidence="2">
    <location>
        <begin position="649"/>
        <end position="911"/>
    </location>
</feature>
<keyword evidence="4" id="KW-1185">Reference proteome</keyword>
<evidence type="ECO:0000313" key="3">
    <source>
        <dbReference type="EMBL" id="EPS44653.1"/>
    </source>
</evidence>
<feature type="region of interest" description="Disordered" evidence="1">
    <location>
        <begin position="583"/>
        <end position="607"/>
    </location>
</feature>
<dbReference type="InterPro" id="IPR038607">
    <property type="entry name" value="PhoD-like_sf"/>
</dbReference>
<dbReference type="eggNOG" id="ENOG502QPI0">
    <property type="taxonomic scope" value="Eukaryota"/>
</dbReference>
<dbReference type="AlphaFoldDB" id="S8BYU3"/>
<dbReference type="InterPro" id="IPR018946">
    <property type="entry name" value="PhoD-like_MPP"/>
</dbReference>
<dbReference type="EMBL" id="AQGS01000040">
    <property type="protein sequence ID" value="EPS44653.1"/>
    <property type="molecule type" value="Genomic_DNA"/>
</dbReference>
<dbReference type="InterPro" id="IPR043904">
    <property type="entry name" value="PhoD_2-like"/>
</dbReference>
<feature type="region of interest" description="Disordered" evidence="1">
    <location>
        <begin position="540"/>
        <end position="568"/>
    </location>
</feature>
<dbReference type="Gene3D" id="3.60.21.70">
    <property type="entry name" value="PhoD-like phosphatase"/>
    <property type="match status" value="1"/>
</dbReference>
<dbReference type="PANTHER" id="PTHR46689:SF1">
    <property type="entry name" value="PHOD-LIKE PHOSPHATASE DOMAIN-CONTAINING PROTEIN"/>
    <property type="match status" value="1"/>
</dbReference>
<proteinExistence type="predicted"/>
<feature type="compositionally biased region" description="Basic and acidic residues" evidence="1">
    <location>
        <begin position="292"/>
        <end position="305"/>
    </location>
</feature>
<feature type="compositionally biased region" description="Pro residues" evidence="1">
    <location>
        <begin position="175"/>
        <end position="191"/>
    </location>
</feature>
<sequence>MPIPRELEGLPLAGGPSVAIGQVEGNSILFPCAVWCGFHVYTCGEPYAASAPDVLANDSGSSAVKRDLLYLSAGSLSDAGMESSASQQQRHHHHHHNHHNHQHQHHRRHSRQPDIRIPERDASIGGATAVSPLAVQPSPPPPLQEKEKEKKQRKQHSSSSSREHRRQRSTAAVPAPAPVPVPDPVPDPAPAVQPVVAAPAETAESGPSSLRVRKGKGRVVEPTSSSPSSSSPSSLPPPPPPTTAAPQLGASAKPRARSPNAKQLHIEPRKSSLNAAAKPAFTRADDQGPLQKLERELHRIGKEEGLIGPEASSSSGISRTLSRKQAQRLLRSTEVPSKQTAIASPIDPPSALPFESSNSNSNGNSTSAAPPSAFKPKHTARSINGQTAGPSSHAEPAHTEAKDVTRHGRFHLHRHHEGAAQQAPHREGIYLDVGQQPTYPRTCAHVCLTDLELVEEEGDIPAVPISSGFHPPLKVKCGPLLRYTGLRKEHGLEIWRGSILIVTQDSESSYEPAPSIRIFGQGGELPAEGDASDDITAIPAVSSTGETQDLRPASDLPEGKDMSHEDRAGDLSLPASLRYNFAPAKNIPKSGSGRFRKDGERQGKAKDFPAEKIHQERGVTFWRFNIEIELGDHEQRIGYRTNNGGAVSFFVPGANETMNIMFHSCNGFSMAVDPNNFCGPDPLWRDVLRKHFKKPFHVMLGGGDQLYNDCVSVQAQKFKDWLAIKDQSVKTTTPFDQEFQDELEHFYLNRYCLWFSQGLFGVASSQIASTNCFDDHDIIDGFGSYPEDFNGCPVFAGLGTVAFKYYMLFQHHSPLSEGEPTEPSWLLGAQPGPFIKEPSRSTFMFLGRRVAFMALDCRTERTRDLLLSNETYGRVFQRLEQEIVAGETKHLIVLLGVPIAYPRLVWLENILTSSLLNPIKYIASKRGDGTMNGFLNKFDGGVELLDDMMDHWTARGHKRERNWLILELQKLAARKDCRVTFLGGDVHLGTFGHFFSRSRLKIPKINDFRYMVNVVSSAIVNTPPPNTLADLLNKRNKIHKLQRDTYEEQIKIFFTDPKGQKRANHTTLPARNYCRISENHTGTHCGEYDSVDKPEGSDGDTNIDFRGGLDLVINFEVDQNDPNGFTKPYGLTTPILQKPAETEA</sequence>
<evidence type="ECO:0000256" key="1">
    <source>
        <dbReference type="SAM" id="MobiDB-lite"/>
    </source>
</evidence>
<dbReference type="Proteomes" id="UP000015100">
    <property type="component" value="Unassembled WGS sequence"/>
</dbReference>
<feature type="region of interest" description="Disordered" evidence="1">
    <location>
        <begin position="79"/>
        <end position="112"/>
    </location>
</feature>
<evidence type="ECO:0000259" key="2">
    <source>
        <dbReference type="Pfam" id="PF19050"/>
    </source>
</evidence>
<feature type="compositionally biased region" description="Basic residues" evidence="1">
    <location>
        <begin position="89"/>
        <end position="110"/>
    </location>
</feature>
<comment type="caution">
    <text evidence="3">The sequence shown here is derived from an EMBL/GenBank/DDBJ whole genome shotgun (WGS) entry which is preliminary data.</text>
</comment>
<feature type="domain" description="PhoD-like phosphatase" evidence="2">
    <location>
        <begin position="928"/>
        <end position="1127"/>
    </location>
</feature>
<dbReference type="PANTHER" id="PTHR46689">
    <property type="entry name" value="MEMBRANE PROTEIN, PUTATIVE-RELATED"/>
    <property type="match status" value="1"/>
</dbReference>
<organism evidence="3 4">
    <name type="scientific">Dactylellina haptotyla (strain CBS 200.50)</name>
    <name type="common">Nematode-trapping fungus</name>
    <name type="synonym">Monacrosporium haptotylum</name>
    <dbReference type="NCBI Taxonomy" id="1284197"/>
    <lineage>
        <taxon>Eukaryota</taxon>
        <taxon>Fungi</taxon>
        <taxon>Dikarya</taxon>
        <taxon>Ascomycota</taxon>
        <taxon>Pezizomycotina</taxon>
        <taxon>Orbiliomycetes</taxon>
        <taxon>Orbiliales</taxon>
        <taxon>Orbiliaceae</taxon>
        <taxon>Dactylellina</taxon>
    </lineage>
</organism>
<feature type="region of interest" description="Disordered" evidence="1">
    <location>
        <begin position="130"/>
        <end position="401"/>
    </location>
</feature>
<dbReference type="HOGENOM" id="CLU_290337_0_0_1"/>
<feature type="compositionally biased region" description="Low complexity" evidence="1">
    <location>
        <begin position="356"/>
        <end position="372"/>
    </location>
</feature>
<feature type="compositionally biased region" description="Basic and acidic residues" evidence="1">
    <location>
        <begin position="595"/>
        <end position="607"/>
    </location>
</feature>
<reference evidence="3 4" key="1">
    <citation type="journal article" date="2013" name="PLoS Genet.">
        <title>Genomic mechanisms accounting for the adaptation to parasitism in nematode-trapping fungi.</title>
        <authorList>
            <person name="Meerupati T."/>
            <person name="Andersson K.M."/>
            <person name="Friman E."/>
            <person name="Kumar D."/>
            <person name="Tunlid A."/>
            <person name="Ahren D."/>
        </authorList>
    </citation>
    <scope>NUCLEOTIDE SEQUENCE [LARGE SCALE GENOMIC DNA]</scope>
    <source>
        <strain evidence="3 4">CBS 200.50</strain>
    </source>
</reference>
<accession>S8BYU3</accession>
<gene>
    <name evidence="3" type="ORF">H072_1350</name>
</gene>
<dbReference type="CDD" id="cd07389">
    <property type="entry name" value="MPP_PhoD"/>
    <property type="match status" value="1"/>
</dbReference>
<dbReference type="GO" id="GO:0016020">
    <property type="term" value="C:membrane"/>
    <property type="evidence" value="ECO:0007669"/>
    <property type="project" value="TreeGrafter"/>
</dbReference>
<feature type="compositionally biased region" description="Pro residues" evidence="1">
    <location>
        <begin position="234"/>
        <end position="243"/>
    </location>
</feature>
<protein>
    <recommendedName>
        <fullName evidence="2">PhoD-like phosphatase domain-containing protein</fullName>
    </recommendedName>
</protein>
<feature type="compositionally biased region" description="Basic and acidic residues" evidence="1">
    <location>
        <begin position="557"/>
        <end position="568"/>
    </location>
</feature>
<name>S8BYU3_DACHA</name>
<dbReference type="Pfam" id="PF19050">
    <property type="entry name" value="PhoD_2"/>
    <property type="match status" value="2"/>
</dbReference>
<dbReference type="OMA" id="MALDCRT"/>
<feature type="region of interest" description="Disordered" evidence="1">
    <location>
        <begin position="1124"/>
        <end position="1144"/>
    </location>
</feature>
<feature type="compositionally biased region" description="Low complexity" evidence="1">
    <location>
        <begin position="222"/>
        <end position="233"/>
    </location>
</feature>
<evidence type="ECO:0000313" key="4">
    <source>
        <dbReference type="Proteomes" id="UP000015100"/>
    </source>
</evidence>
<dbReference type="STRING" id="1284197.S8BYU3"/>
<dbReference type="OrthoDB" id="9999821at2759"/>